<dbReference type="Pfam" id="PF08506">
    <property type="entry name" value="Cse1"/>
    <property type="match status" value="1"/>
</dbReference>
<gene>
    <name evidence="4" type="ORF">Salat_2689100</name>
</gene>
<dbReference type="InterPro" id="IPR013713">
    <property type="entry name" value="XPO2_central"/>
</dbReference>
<name>A0AAE2CBA4_9LAMI</name>
<evidence type="ECO:0000313" key="5">
    <source>
        <dbReference type="Proteomes" id="UP001293254"/>
    </source>
</evidence>
<dbReference type="PANTHER" id="PTHR10997">
    <property type="entry name" value="IMPORTIN-7, 8, 11"/>
    <property type="match status" value="1"/>
</dbReference>
<keyword evidence="1" id="KW-1133">Transmembrane helix</keyword>
<feature type="domain" description="Exportin-2 central" evidence="3">
    <location>
        <begin position="2"/>
        <end position="81"/>
    </location>
</feature>
<comment type="caution">
    <text evidence="4">The sequence shown here is derived from an EMBL/GenBank/DDBJ whole genome shotgun (WGS) entry which is preliminary data.</text>
</comment>
<feature type="transmembrane region" description="Helical" evidence="1">
    <location>
        <begin position="75"/>
        <end position="95"/>
    </location>
</feature>
<proteinExistence type="predicted"/>
<keyword evidence="1" id="KW-0472">Membrane</keyword>
<dbReference type="GO" id="GO:0031267">
    <property type="term" value="F:small GTPase binding"/>
    <property type="evidence" value="ECO:0007669"/>
    <property type="project" value="InterPro"/>
</dbReference>
<dbReference type="AlphaFoldDB" id="A0AAE2CBA4"/>
<organism evidence="4 5">
    <name type="scientific">Sesamum alatum</name>
    <dbReference type="NCBI Taxonomy" id="300844"/>
    <lineage>
        <taxon>Eukaryota</taxon>
        <taxon>Viridiplantae</taxon>
        <taxon>Streptophyta</taxon>
        <taxon>Embryophyta</taxon>
        <taxon>Tracheophyta</taxon>
        <taxon>Spermatophyta</taxon>
        <taxon>Magnoliopsida</taxon>
        <taxon>eudicotyledons</taxon>
        <taxon>Gunneridae</taxon>
        <taxon>Pentapetalae</taxon>
        <taxon>asterids</taxon>
        <taxon>lamiids</taxon>
        <taxon>Lamiales</taxon>
        <taxon>Pedaliaceae</taxon>
        <taxon>Sesamum</taxon>
    </lineage>
</organism>
<reference evidence="4" key="2">
    <citation type="journal article" date="2024" name="Plant">
        <title>Genomic evolution and insights into agronomic trait innovations of Sesamum species.</title>
        <authorList>
            <person name="Miao H."/>
            <person name="Wang L."/>
            <person name="Qu L."/>
            <person name="Liu H."/>
            <person name="Sun Y."/>
            <person name="Le M."/>
            <person name="Wang Q."/>
            <person name="Wei S."/>
            <person name="Zheng Y."/>
            <person name="Lin W."/>
            <person name="Duan Y."/>
            <person name="Cao H."/>
            <person name="Xiong S."/>
            <person name="Wang X."/>
            <person name="Wei L."/>
            <person name="Li C."/>
            <person name="Ma Q."/>
            <person name="Ju M."/>
            <person name="Zhao R."/>
            <person name="Li G."/>
            <person name="Mu C."/>
            <person name="Tian Q."/>
            <person name="Mei H."/>
            <person name="Zhang T."/>
            <person name="Gao T."/>
            <person name="Zhang H."/>
        </authorList>
    </citation>
    <scope>NUCLEOTIDE SEQUENCE</scope>
    <source>
        <strain evidence="4">3651</strain>
    </source>
</reference>
<dbReference type="InterPro" id="IPR011989">
    <property type="entry name" value="ARM-like"/>
</dbReference>
<evidence type="ECO:0000259" key="2">
    <source>
        <dbReference type="Pfam" id="PF03378"/>
    </source>
</evidence>
<protein>
    <submittedName>
        <fullName evidence="4">Exportin-2</fullName>
    </submittedName>
</protein>
<keyword evidence="1" id="KW-0812">Transmembrane</keyword>
<sequence>MNWKHKDCAVYLVVSLATKKAGASSVSTDLVDMDSFIGSVIVPKLRIQDLDGFPMLKTGALKFITMFRNQISNLLQWHCFLMWFASLAQSLMWSIPMPPAALRSFCWFKMTGEGQDTQKPESEENQYVRVLGVANVSHEVAVMLYHASMMILSRDVSEFFPYAFQLLARLVDLNRSPLPGSYMEIFAILLLPESWKKSGNVPDHVQLLQAFLRKAPHELNQQGRLFSVLGISTH</sequence>
<evidence type="ECO:0000259" key="3">
    <source>
        <dbReference type="Pfam" id="PF08506"/>
    </source>
</evidence>
<dbReference type="GO" id="GO:0006606">
    <property type="term" value="P:protein import into nucleus"/>
    <property type="evidence" value="ECO:0007669"/>
    <property type="project" value="TreeGrafter"/>
</dbReference>
<dbReference type="GO" id="GO:0005049">
    <property type="term" value="F:nuclear export signal receptor activity"/>
    <property type="evidence" value="ECO:0007669"/>
    <property type="project" value="TreeGrafter"/>
</dbReference>
<dbReference type="GO" id="GO:0006611">
    <property type="term" value="P:protein export from nucleus"/>
    <property type="evidence" value="ECO:0007669"/>
    <property type="project" value="TreeGrafter"/>
</dbReference>
<dbReference type="Pfam" id="PF03378">
    <property type="entry name" value="CAS_CSE1"/>
    <property type="match status" value="1"/>
</dbReference>
<keyword evidence="5" id="KW-1185">Reference proteome</keyword>
<reference evidence="4" key="1">
    <citation type="submission" date="2020-06" db="EMBL/GenBank/DDBJ databases">
        <authorList>
            <person name="Li T."/>
            <person name="Hu X."/>
            <person name="Zhang T."/>
            <person name="Song X."/>
            <person name="Zhang H."/>
            <person name="Dai N."/>
            <person name="Sheng W."/>
            <person name="Hou X."/>
            <person name="Wei L."/>
        </authorList>
    </citation>
    <scope>NUCLEOTIDE SEQUENCE</scope>
    <source>
        <strain evidence="4">3651</strain>
        <tissue evidence="4">Leaf</tissue>
    </source>
</reference>
<dbReference type="InterPro" id="IPR005043">
    <property type="entry name" value="XPO2_C"/>
</dbReference>
<evidence type="ECO:0000256" key="1">
    <source>
        <dbReference type="SAM" id="Phobius"/>
    </source>
</evidence>
<evidence type="ECO:0000313" key="4">
    <source>
        <dbReference type="EMBL" id="KAK4415817.1"/>
    </source>
</evidence>
<dbReference type="EMBL" id="JACGWO010000011">
    <property type="protein sequence ID" value="KAK4415817.1"/>
    <property type="molecule type" value="Genomic_DNA"/>
</dbReference>
<dbReference type="GO" id="GO:0005829">
    <property type="term" value="C:cytosol"/>
    <property type="evidence" value="ECO:0007669"/>
    <property type="project" value="TreeGrafter"/>
</dbReference>
<accession>A0AAE2CBA4</accession>
<dbReference type="Proteomes" id="UP001293254">
    <property type="component" value="Unassembled WGS sequence"/>
</dbReference>
<dbReference type="PANTHER" id="PTHR10997:SF8">
    <property type="entry name" value="EXPORTIN-2"/>
    <property type="match status" value="1"/>
</dbReference>
<dbReference type="Gene3D" id="1.25.10.10">
    <property type="entry name" value="Leucine-rich Repeat Variant"/>
    <property type="match status" value="2"/>
</dbReference>
<feature type="domain" description="Exportin-2 C-terminal" evidence="2">
    <location>
        <begin position="136"/>
        <end position="231"/>
    </location>
</feature>
<dbReference type="GO" id="GO:0005635">
    <property type="term" value="C:nuclear envelope"/>
    <property type="evidence" value="ECO:0007669"/>
    <property type="project" value="TreeGrafter"/>
</dbReference>